<dbReference type="PANTHER" id="PTHR11070:SF55">
    <property type="entry name" value="DNA 3'-5' HELICASE"/>
    <property type="match status" value="1"/>
</dbReference>
<keyword evidence="11" id="KW-0413">Isomerase</keyword>
<evidence type="ECO:0000256" key="9">
    <source>
        <dbReference type="ARBA" id="ARBA00023125"/>
    </source>
</evidence>
<dbReference type="EMBL" id="JAVTLL010000018">
    <property type="protein sequence ID" value="MDT7844275.1"/>
    <property type="molecule type" value="Genomic_DNA"/>
</dbReference>
<keyword evidence="9" id="KW-0238">DNA-binding</keyword>
<dbReference type="EC" id="5.6.2.4" evidence="13"/>
<keyword evidence="4" id="KW-0227">DNA damage</keyword>
<keyword evidence="10" id="KW-0234">DNA repair</keyword>
<feature type="region of interest" description="Disordered" evidence="16">
    <location>
        <begin position="896"/>
        <end position="918"/>
    </location>
</feature>
<evidence type="ECO:0000259" key="18">
    <source>
        <dbReference type="PROSITE" id="PS51217"/>
    </source>
</evidence>
<dbReference type="CDD" id="cd17932">
    <property type="entry name" value="DEXQc_UvrD"/>
    <property type="match status" value="1"/>
</dbReference>
<dbReference type="Gene3D" id="1.10.10.160">
    <property type="match status" value="1"/>
</dbReference>
<feature type="compositionally biased region" description="Basic and acidic residues" evidence="16">
    <location>
        <begin position="834"/>
        <end position="843"/>
    </location>
</feature>
<accession>A0ABU3LYF0</accession>
<evidence type="ECO:0000256" key="6">
    <source>
        <dbReference type="ARBA" id="ARBA00022806"/>
    </source>
</evidence>
<evidence type="ECO:0000256" key="1">
    <source>
        <dbReference type="ARBA" id="ARBA00009922"/>
    </source>
</evidence>
<dbReference type="Proteomes" id="UP001257948">
    <property type="component" value="Unassembled WGS sequence"/>
</dbReference>
<dbReference type="InterPro" id="IPR013986">
    <property type="entry name" value="DExx_box_DNA_helicase_dom_sf"/>
</dbReference>
<dbReference type="InterPro" id="IPR014017">
    <property type="entry name" value="DNA_helicase_UvrD-like_C"/>
</dbReference>
<keyword evidence="20" id="KW-1185">Reference proteome</keyword>
<feature type="domain" description="UvrD-like helicase C-terminal" evidence="18">
    <location>
        <begin position="344"/>
        <end position="663"/>
    </location>
</feature>
<feature type="binding site" evidence="15">
    <location>
        <begin position="38"/>
        <end position="45"/>
    </location>
    <ligand>
        <name>ATP</name>
        <dbReference type="ChEBI" id="CHEBI:30616"/>
    </ligand>
</feature>
<keyword evidence="6 15" id="KW-0347">Helicase</keyword>
<evidence type="ECO:0000256" key="15">
    <source>
        <dbReference type="PROSITE-ProRule" id="PRU00560"/>
    </source>
</evidence>
<dbReference type="InterPro" id="IPR038726">
    <property type="entry name" value="PDDEXK_AddAB-type"/>
</dbReference>
<proteinExistence type="inferred from homology"/>
<comment type="similarity">
    <text evidence="1">Belongs to the helicase family. UvrD subfamily.</text>
</comment>
<feature type="region of interest" description="Disordered" evidence="16">
    <location>
        <begin position="1142"/>
        <end position="1161"/>
    </location>
</feature>
<evidence type="ECO:0000256" key="16">
    <source>
        <dbReference type="SAM" id="MobiDB-lite"/>
    </source>
</evidence>
<evidence type="ECO:0000256" key="4">
    <source>
        <dbReference type="ARBA" id="ARBA00022763"/>
    </source>
</evidence>
<evidence type="ECO:0000256" key="8">
    <source>
        <dbReference type="ARBA" id="ARBA00022840"/>
    </source>
</evidence>
<dbReference type="Pfam" id="PF13361">
    <property type="entry name" value="UvrD_C"/>
    <property type="match status" value="2"/>
</dbReference>
<dbReference type="Gene3D" id="3.90.320.10">
    <property type="match status" value="1"/>
</dbReference>
<dbReference type="InterPro" id="IPR011604">
    <property type="entry name" value="PDDEXK-like_dom_sf"/>
</dbReference>
<keyword evidence="3 15" id="KW-0547">Nucleotide-binding</keyword>
<dbReference type="Gene3D" id="1.10.486.10">
    <property type="entry name" value="PCRA, domain 4"/>
    <property type="match status" value="1"/>
</dbReference>
<dbReference type="SUPFAM" id="SSF52540">
    <property type="entry name" value="P-loop containing nucleoside triphosphate hydrolases"/>
    <property type="match status" value="1"/>
</dbReference>
<dbReference type="Pfam" id="PF00580">
    <property type="entry name" value="UvrD-helicase"/>
    <property type="match status" value="1"/>
</dbReference>
<evidence type="ECO:0000313" key="19">
    <source>
        <dbReference type="EMBL" id="MDT7844275.1"/>
    </source>
</evidence>
<gene>
    <name evidence="19" type="ORF">RQC66_26505</name>
</gene>
<protein>
    <recommendedName>
        <fullName evidence="13">DNA 3'-5' helicase</fullName>
        <ecNumber evidence="13">5.6.2.4</ecNumber>
    </recommendedName>
</protein>
<evidence type="ECO:0000259" key="17">
    <source>
        <dbReference type="PROSITE" id="PS51198"/>
    </source>
</evidence>
<evidence type="ECO:0000313" key="20">
    <source>
        <dbReference type="Proteomes" id="UP001257948"/>
    </source>
</evidence>
<keyword evidence="5 15" id="KW-0378">Hydrolase</keyword>
<comment type="caution">
    <text evidence="19">The sequence shown here is derived from an EMBL/GenBank/DDBJ whole genome shotgun (WGS) entry which is preliminary data.</text>
</comment>
<evidence type="ECO:0000256" key="13">
    <source>
        <dbReference type="ARBA" id="ARBA00034808"/>
    </source>
</evidence>
<dbReference type="PANTHER" id="PTHR11070">
    <property type="entry name" value="UVRD / RECB / PCRA DNA HELICASE FAMILY MEMBER"/>
    <property type="match status" value="1"/>
</dbReference>
<sequence length="1161" mass="126261">MPARITDPDQLKELLGIPFTPEQTACIIAPPAPQVIVAGAGSGKTTVMAARVVWLVGTGQVAPEQVLGLTFTNKAAGELAERVRKALIKAGVTDPDVIDPDNPPGEPVISTYHAFAGRLLTDHGLRIGLEPTSRLLADATRYQLAARVLREAPGPYPALTRSFPDLVGDLLTLDAELSEHLVRPEALRAYDAELLLALQGAKLTNADLRKVPEAAAARRELAELVGRYRAAKRERDLLDFGDQIALSAELAQIPEVGRVLRDEFRVVLLDEYQDTSVAQRILLAGLFGGGTGHPVTAVGDPCQAIYGWRGASVANLDDFPEHFAHADGHPATRQALSENRRSGGRLLDLANGLAEPLRALHEGVEALRPAPGAERDGLVRCALLRTHAEEIDWIADSVAHLVNTGKAPGEIAVLCRTATDFAEIQGALVARDVPVEVVGLSGLLHLPEVADLVAVCEVLQDPGANASLVRLLTGPRWRIGPRDLALLGRRARMLVSHARVDAGDDRDRRLAEAVEGVDPSEVISLADALDTFLELPFDTEHEDDGLPFSPDARVRFARLATELRDLRRSLADPLMDVLHRVLAVTGLEVELSASPHALAARRRETLSNFLDVAASFAAGDGEATLLAFLGFLRTAAQYEKGLDNALPGGENTVKVLTAHKSKGLEWDVVAVPGLVTGTFPSTQGREKWTAQGKVLPHDLRGDAATLPDVEAWDSRGLKAFQEAMKDHQHTEELRLGYVTFTRPRSLLLGSGHWWGPAQKKPRGPSDFLQALHDHCEAGFGEIEAWADEPAEDEENPALSQATVDQVWPLPLDDTSLVRRRAAAETVLAHLERLASRADGHAPDPDDYEDPDWPPPPEDDEVPDEEVPLAADDPDDWDSWTTDRPAVPHQATALEPPAEAPQALPHPAEPEPDPFTPEEARTLASWDRDLDALTGELLRAREAVTDVPLPASLTVSQLLRMAEDPDGFAQELARPMPRPPQPAARRGTRFHAWVEARFEELTLPMLGPEELPGGDETDIEDERDLEALKDAFERTEYAHRTPHRVEAPFQLAIAGRVVRGRIDAVYKSVDGGRTTYEIVDWKTGRDHSADPLQLALYRLAWAEQQDVPLESVSAAFVYVRSGEVVRPDDLPARGTLERLLLDEPSAQANCEEPPTEDVGAGR</sequence>
<dbReference type="InterPro" id="IPR000212">
    <property type="entry name" value="DNA_helicase_UvrD/REP"/>
</dbReference>
<evidence type="ECO:0000256" key="14">
    <source>
        <dbReference type="ARBA" id="ARBA00048988"/>
    </source>
</evidence>
<dbReference type="GO" id="GO:0004386">
    <property type="term" value="F:helicase activity"/>
    <property type="evidence" value="ECO:0007669"/>
    <property type="project" value="UniProtKB-KW"/>
</dbReference>
<evidence type="ECO:0000256" key="11">
    <source>
        <dbReference type="ARBA" id="ARBA00023235"/>
    </source>
</evidence>
<evidence type="ECO:0000256" key="2">
    <source>
        <dbReference type="ARBA" id="ARBA00022722"/>
    </source>
</evidence>
<feature type="region of interest" description="Disordered" evidence="16">
    <location>
        <begin position="834"/>
        <end position="883"/>
    </location>
</feature>
<feature type="compositionally biased region" description="Low complexity" evidence="16">
    <location>
        <begin position="896"/>
        <end position="905"/>
    </location>
</feature>
<evidence type="ECO:0000256" key="12">
    <source>
        <dbReference type="ARBA" id="ARBA00034617"/>
    </source>
</evidence>
<keyword evidence="2" id="KW-0540">Nuclease</keyword>
<evidence type="ECO:0000256" key="7">
    <source>
        <dbReference type="ARBA" id="ARBA00022839"/>
    </source>
</evidence>
<dbReference type="GO" id="GO:0016787">
    <property type="term" value="F:hydrolase activity"/>
    <property type="evidence" value="ECO:0007669"/>
    <property type="project" value="UniProtKB-KW"/>
</dbReference>
<reference evidence="20" key="1">
    <citation type="submission" date="2023-07" db="EMBL/GenBank/DDBJ databases">
        <title>Draft genome sequence of the endophytic actinobacterium Streptomyces justiciae WPN32, a potential antibiotic producer.</title>
        <authorList>
            <person name="Yasawong M."/>
            <person name="Pana W."/>
            <person name="Ganta P."/>
            <person name="Santapan N."/>
            <person name="Songngamsuk T."/>
            <person name="Phatcharaharikarn M."/>
            <person name="Kerdtoob S."/>
            <person name="Nantapong N."/>
        </authorList>
    </citation>
    <scope>NUCLEOTIDE SEQUENCE [LARGE SCALE GENOMIC DNA]</scope>
    <source>
        <strain evidence="20">WPN32</strain>
    </source>
</reference>
<organism evidence="19 20">
    <name type="scientific">Streptomyces justiciae</name>
    <dbReference type="NCBI Taxonomy" id="2780140"/>
    <lineage>
        <taxon>Bacteria</taxon>
        <taxon>Bacillati</taxon>
        <taxon>Actinomycetota</taxon>
        <taxon>Actinomycetes</taxon>
        <taxon>Kitasatosporales</taxon>
        <taxon>Streptomycetaceae</taxon>
        <taxon>Streptomyces</taxon>
    </lineage>
</organism>
<name>A0ABU3LYF0_9ACTN</name>
<dbReference type="RefSeq" id="WP_314203891.1">
    <property type="nucleotide sequence ID" value="NZ_JAVTLL010000018.1"/>
</dbReference>
<evidence type="ECO:0000256" key="3">
    <source>
        <dbReference type="ARBA" id="ARBA00022741"/>
    </source>
</evidence>
<feature type="compositionally biased region" description="Acidic residues" evidence="16">
    <location>
        <begin position="844"/>
        <end position="877"/>
    </location>
</feature>
<dbReference type="InterPro" id="IPR027417">
    <property type="entry name" value="P-loop_NTPase"/>
</dbReference>
<evidence type="ECO:0000256" key="10">
    <source>
        <dbReference type="ARBA" id="ARBA00023204"/>
    </source>
</evidence>
<comment type="catalytic activity">
    <reaction evidence="14">
        <text>ATP + H2O = ADP + phosphate + H(+)</text>
        <dbReference type="Rhea" id="RHEA:13065"/>
        <dbReference type="ChEBI" id="CHEBI:15377"/>
        <dbReference type="ChEBI" id="CHEBI:15378"/>
        <dbReference type="ChEBI" id="CHEBI:30616"/>
        <dbReference type="ChEBI" id="CHEBI:43474"/>
        <dbReference type="ChEBI" id="CHEBI:456216"/>
        <dbReference type="EC" id="5.6.2.4"/>
    </reaction>
</comment>
<comment type="catalytic activity">
    <reaction evidence="12">
        <text>Couples ATP hydrolysis with the unwinding of duplex DNA by translocating in the 3'-5' direction.</text>
        <dbReference type="EC" id="5.6.2.4"/>
    </reaction>
</comment>
<keyword evidence="7" id="KW-0269">Exonuclease</keyword>
<dbReference type="InterPro" id="IPR014016">
    <property type="entry name" value="UvrD-like_ATP-bd"/>
</dbReference>
<dbReference type="Pfam" id="PF12705">
    <property type="entry name" value="PDDEXK_1"/>
    <property type="match status" value="1"/>
</dbReference>
<keyword evidence="8 15" id="KW-0067">ATP-binding</keyword>
<evidence type="ECO:0000256" key="5">
    <source>
        <dbReference type="ARBA" id="ARBA00022801"/>
    </source>
</evidence>
<dbReference type="PROSITE" id="PS51198">
    <property type="entry name" value="UVRD_HELICASE_ATP_BIND"/>
    <property type="match status" value="1"/>
</dbReference>
<feature type="domain" description="UvrD-like helicase ATP-binding" evidence="17">
    <location>
        <begin position="17"/>
        <end position="343"/>
    </location>
</feature>
<dbReference type="Gene3D" id="3.40.50.300">
    <property type="entry name" value="P-loop containing nucleotide triphosphate hydrolases"/>
    <property type="match status" value="3"/>
</dbReference>
<dbReference type="PROSITE" id="PS51217">
    <property type="entry name" value="UVRD_HELICASE_CTER"/>
    <property type="match status" value="1"/>
</dbReference>